<feature type="region of interest" description="Disordered" evidence="1">
    <location>
        <begin position="72"/>
        <end position="96"/>
    </location>
</feature>
<gene>
    <name evidence="2" type="ORF">KI387_044662</name>
</gene>
<dbReference type="Proteomes" id="UP000824469">
    <property type="component" value="Unassembled WGS sequence"/>
</dbReference>
<accession>A0AA38C187</accession>
<feature type="compositionally biased region" description="Polar residues" evidence="1">
    <location>
        <begin position="86"/>
        <end position="96"/>
    </location>
</feature>
<evidence type="ECO:0000313" key="3">
    <source>
        <dbReference type="Proteomes" id="UP000824469"/>
    </source>
</evidence>
<feature type="non-terminal residue" evidence="2">
    <location>
        <position position="96"/>
    </location>
</feature>
<dbReference type="AlphaFoldDB" id="A0AA38C187"/>
<dbReference type="EMBL" id="JAHRHJ020003813">
    <property type="protein sequence ID" value="KAH9291091.1"/>
    <property type="molecule type" value="Genomic_DNA"/>
</dbReference>
<protein>
    <submittedName>
        <fullName evidence="2">Uncharacterized protein</fullName>
    </submittedName>
</protein>
<keyword evidence="3" id="KW-1185">Reference proteome</keyword>
<evidence type="ECO:0000256" key="1">
    <source>
        <dbReference type="SAM" id="MobiDB-lite"/>
    </source>
</evidence>
<feature type="compositionally biased region" description="Basic and acidic residues" evidence="1">
    <location>
        <begin position="73"/>
        <end position="85"/>
    </location>
</feature>
<sequence length="96" mass="10677">MLSSSPAEAGRRLNGNNFLSYKRSHLKVVVELDEKSKRILDARSKLPYSHGFKDVGGLQHLNSAVLFQNDDEITSKKRVEDKTDDISTQPLGHSPG</sequence>
<reference evidence="2 3" key="1">
    <citation type="journal article" date="2021" name="Nat. Plants">
        <title>The Taxus genome provides insights into paclitaxel biosynthesis.</title>
        <authorList>
            <person name="Xiong X."/>
            <person name="Gou J."/>
            <person name="Liao Q."/>
            <person name="Li Y."/>
            <person name="Zhou Q."/>
            <person name="Bi G."/>
            <person name="Li C."/>
            <person name="Du R."/>
            <person name="Wang X."/>
            <person name="Sun T."/>
            <person name="Guo L."/>
            <person name="Liang H."/>
            <person name="Lu P."/>
            <person name="Wu Y."/>
            <person name="Zhang Z."/>
            <person name="Ro D.K."/>
            <person name="Shang Y."/>
            <person name="Huang S."/>
            <person name="Yan J."/>
        </authorList>
    </citation>
    <scope>NUCLEOTIDE SEQUENCE [LARGE SCALE GENOMIC DNA]</scope>
    <source>
        <strain evidence="2">Ta-2019</strain>
    </source>
</reference>
<comment type="caution">
    <text evidence="2">The sequence shown here is derived from an EMBL/GenBank/DDBJ whole genome shotgun (WGS) entry which is preliminary data.</text>
</comment>
<name>A0AA38C187_TAXCH</name>
<proteinExistence type="predicted"/>
<evidence type="ECO:0000313" key="2">
    <source>
        <dbReference type="EMBL" id="KAH9291091.1"/>
    </source>
</evidence>
<organism evidence="2 3">
    <name type="scientific">Taxus chinensis</name>
    <name type="common">Chinese yew</name>
    <name type="synonym">Taxus wallichiana var. chinensis</name>
    <dbReference type="NCBI Taxonomy" id="29808"/>
    <lineage>
        <taxon>Eukaryota</taxon>
        <taxon>Viridiplantae</taxon>
        <taxon>Streptophyta</taxon>
        <taxon>Embryophyta</taxon>
        <taxon>Tracheophyta</taxon>
        <taxon>Spermatophyta</taxon>
        <taxon>Pinopsida</taxon>
        <taxon>Pinidae</taxon>
        <taxon>Conifers II</taxon>
        <taxon>Cupressales</taxon>
        <taxon>Taxaceae</taxon>
        <taxon>Taxus</taxon>
    </lineage>
</organism>